<accession>A0A382SE25</accession>
<dbReference type="EMBL" id="UINC01128223">
    <property type="protein sequence ID" value="SVD07832.1"/>
    <property type="molecule type" value="Genomic_DNA"/>
</dbReference>
<sequence>MLIVNELKTFRGTIVISALPPIKVGYLIYYHSSVLT</sequence>
<name>A0A382SE25_9ZZZZ</name>
<dbReference type="AlphaFoldDB" id="A0A382SE25"/>
<evidence type="ECO:0000313" key="1">
    <source>
        <dbReference type="EMBL" id="SVD07832.1"/>
    </source>
</evidence>
<reference evidence="1" key="1">
    <citation type="submission" date="2018-05" db="EMBL/GenBank/DDBJ databases">
        <authorList>
            <person name="Lanie J.A."/>
            <person name="Ng W.-L."/>
            <person name="Kazmierczak K.M."/>
            <person name="Andrzejewski T.M."/>
            <person name="Davidsen T.M."/>
            <person name="Wayne K.J."/>
            <person name="Tettelin H."/>
            <person name="Glass J.I."/>
            <person name="Rusch D."/>
            <person name="Podicherti R."/>
            <person name="Tsui H.-C.T."/>
            <person name="Winkler M.E."/>
        </authorList>
    </citation>
    <scope>NUCLEOTIDE SEQUENCE</scope>
</reference>
<gene>
    <name evidence="1" type="ORF">METZ01_LOCUS360686</name>
</gene>
<proteinExistence type="predicted"/>
<organism evidence="1">
    <name type="scientific">marine metagenome</name>
    <dbReference type="NCBI Taxonomy" id="408172"/>
    <lineage>
        <taxon>unclassified sequences</taxon>
        <taxon>metagenomes</taxon>
        <taxon>ecological metagenomes</taxon>
    </lineage>
</organism>
<protein>
    <submittedName>
        <fullName evidence="1">Uncharacterized protein</fullName>
    </submittedName>
</protein>